<dbReference type="Pfam" id="PF04185">
    <property type="entry name" value="Phosphoesterase"/>
    <property type="match status" value="1"/>
</dbReference>
<dbReference type="PANTHER" id="PTHR31956:SF1">
    <property type="entry name" value="NON-SPECIFIC PHOSPHOLIPASE C1"/>
    <property type="match status" value="1"/>
</dbReference>
<dbReference type="Gene3D" id="3.40.720.10">
    <property type="entry name" value="Alkaline Phosphatase, subunit A"/>
    <property type="match status" value="1"/>
</dbReference>
<reference evidence="5" key="1">
    <citation type="submission" date="2022-05" db="EMBL/GenBank/DDBJ databases">
        <title>Jatrophihabitans sp. SB3-54 whole genome sequence.</title>
        <authorList>
            <person name="Suh M.K."/>
            <person name="Eom M.K."/>
            <person name="Kim J.S."/>
            <person name="Kim H.S."/>
            <person name="Do H.E."/>
            <person name="Shin Y.K."/>
            <person name="Lee J.-S."/>
        </authorList>
    </citation>
    <scope>NUCLEOTIDE SEQUENCE</scope>
    <source>
        <strain evidence="5">SB3-54</strain>
    </source>
</reference>
<evidence type="ECO:0000313" key="6">
    <source>
        <dbReference type="Proteomes" id="UP001164693"/>
    </source>
</evidence>
<feature type="compositionally biased region" description="Low complexity" evidence="3">
    <location>
        <begin position="45"/>
        <end position="77"/>
    </location>
</feature>
<dbReference type="InterPro" id="IPR007312">
    <property type="entry name" value="Phosphoesterase"/>
</dbReference>
<feature type="region of interest" description="Disordered" evidence="3">
    <location>
        <begin position="16"/>
        <end position="83"/>
    </location>
</feature>
<name>A0ABY7JVT6_9ACTN</name>
<evidence type="ECO:0000256" key="3">
    <source>
        <dbReference type="SAM" id="MobiDB-lite"/>
    </source>
</evidence>
<feature type="signal peptide" evidence="4">
    <location>
        <begin position="1"/>
        <end position="20"/>
    </location>
</feature>
<keyword evidence="6" id="KW-1185">Reference proteome</keyword>
<dbReference type="EMBL" id="CP097463">
    <property type="protein sequence ID" value="WAX56651.1"/>
    <property type="molecule type" value="Genomic_DNA"/>
</dbReference>
<feature type="chain" id="PRO_5046211688" evidence="4">
    <location>
        <begin position="21"/>
        <end position="331"/>
    </location>
</feature>
<evidence type="ECO:0000256" key="4">
    <source>
        <dbReference type="SAM" id="SignalP"/>
    </source>
</evidence>
<accession>A0ABY7JVT6</accession>
<dbReference type="Proteomes" id="UP001164693">
    <property type="component" value="Chromosome"/>
</dbReference>
<keyword evidence="2" id="KW-0843">Virulence</keyword>
<evidence type="ECO:0000256" key="1">
    <source>
        <dbReference type="ARBA" id="ARBA00022801"/>
    </source>
</evidence>
<keyword evidence="1" id="KW-0378">Hydrolase</keyword>
<keyword evidence="4" id="KW-0732">Signal</keyword>
<proteinExistence type="predicted"/>
<dbReference type="InterPro" id="IPR017850">
    <property type="entry name" value="Alkaline_phosphatase_core_sf"/>
</dbReference>
<dbReference type="SUPFAM" id="SSF53649">
    <property type="entry name" value="Alkaline phosphatase-like"/>
    <property type="match status" value="1"/>
</dbReference>
<dbReference type="PANTHER" id="PTHR31956">
    <property type="entry name" value="NON-SPECIFIC PHOSPHOLIPASE C4-RELATED"/>
    <property type="match status" value="1"/>
</dbReference>
<dbReference type="RefSeq" id="WP_269443183.1">
    <property type="nucleotide sequence ID" value="NZ_CP097463.1"/>
</dbReference>
<gene>
    <name evidence="5" type="ORF">M6B22_19295</name>
</gene>
<evidence type="ECO:0000313" key="5">
    <source>
        <dbReference type="EMBL" id="WAX56651.1"/>
    </source>
</evidence>
<sequence>MRAVVLALALLLLGGCSSSGSPGHPRHADAATTGTPTPAAPPAGSPSSSPTSSSPRSASTTSSGTTSSGTPAPASGSGPAGNGLPRPAHVVVVVLENHSFSEVIGRTQAPFIAGLARSGAVFTRFYAITHPSEPNYQALFSGSTQGLTSDACPVNYRAPNLGSSLLAARRTFVGYAESLPRSGFTGCTSGAYARKHCPWINFDLPARVSLPMTAFPRDLAALPTVSFVIPNLQHDMHDGTLAQADSWLRAHLGGYARWARAHNSLLIVTADEDDRSAGNQIPTIISGAHVRAGHYARHYTLYSLLRTIEDMYALPHLGNARTAATITGSWS</sequence>
<evidence type="ECO:0000256" key="2">
    <source>
        <dbReference type="ARBA" id="ARBA00023026"/>
    </source>
</evidence>
<organism evidence="5 6">
    <name type="scientific">Jatrophihabitans cynanchi</name>
    <dbReference type="NCBI Taxonomy" id="2944128"/>
    <lineage>
        <taxon>Bacteria</taxon>
        <taxon>Bacillati</taxon>
        <taxon>Actinomycetota</taxon>
        <taxon>Actinomycetes</taxon>
        <taxon>Jatrophihabitantales</taxon>
        <taxon>Jatrophihabitantaceae</taxon>
        <taxon>Jatrophihabitans</taxon>
    </lineage>
</organism>
<dbReference type="PROSITE" id="PS51257">
    <property type="entry name" value="PROKAR_LIPOPROTEIN"/>
    <property type="match status" value="1"/>
</dbReference>
<protein>
    <submittedName>
        <fullName evidence="5">Alkaline phosphatase family protein</fullName>
    </submittedName>
</protein>